<dbReference type="Proteomes" id="UP000031392">
    <property type="component" value="Chromosome"/>
</dbReference>
<evidence type="ECO:0000313" key="3">
    <source>
        <dbReference type="Proteomes" id="UP000031392"/>
    </source>
</evidence>
<dbReference type="EMBL" id="CP007726">
    <property type="protein sequence ID" value="AJE18099.1"/>
    <property type="molecule type" value="Genomic_DNA"/>
</dbReference>
<dbReference type="KEGG" id="nel:NELON_03835"/>
<keyword evidence="1" id="KW-0812">Transmembrane</keyword>
<keyword evidence="1" id="KW-1133">Transmembrane helix</keyword>
<evidence type="ECO:0000313" key="2">
    <source>
        <dbReference type="EMBL" id="AJE18099.1"/>
    </source>
</evidence>
<dbReference type="HOGENOM" id="CLU_2955777_0_0_4"/>
<dbReference type="AlphaFoldDB" id="A0A0B5CL57"/>
<dbReference type="PATRIC" id="fig|546263.7.peg.807"/>
<proteinExistence type="predicted"/>
<gene>
    <name evidence="2" type="ORF">NELON_03835</name>
</gene>
<keyword evidence="3" id="KW-1185">Reference proteome</keyword>
<accession>A0A0B5CL57</accession>
<dbReference type="InterPro" id="IPR058186">
    <property type="entry name" value="MIGRI"/>
</dbReference>
<reference evidence="2 3" key="2">
    <citation type="journal article" date="2015" name="PLoS Genet.">
        <title>Common Cell Shape Evolution of Two Nasopharyngeal Pathogens.</title>
        <authorList>
            <person name="Veyrier F.J."/>
            <person name="Biais N."/>
            <person name="Morales P."/>
            <person name="Belkacem N."/>
            <person name="Guilhen C."/>
            <person name="Ranjeva S."/>
            <person name="Sismeiro O."/>
            <person name="Pehau-Arnaudet G."/>
            <person name="Rocha E.P."/>
            <person name="Werts C."/>
            <person name="Taha M.K."/>
            <person name="Boneca I.G."/>
        </authorList>
    </citation>
    <scope>NUCLEOTIDE SEQUENCE [LARGE SCALE GENOMIC DNA]</scope>
    <source>
        <strain evidence="2 3">ATCC 29315</strain>
    </source>
</reference>
<organism evidence="2 3">
    <name type="scientific">Neisseria elongata subsp. glycolytica ATCC 29315</name>
    <dbReference type="NCBI Taxonomy" id="546263"/>
    <lineage>
        <taxon>Bacteria</taxon>
        <taxon>Pseudomonadati</taxon>
        <taxon>Pseudomonadota</taxon>
        <taxon>Betaproteobacteria</taxon>
        <taxon>Neisseriales</taxon>
        <taxon>Neisseriaceae</taxon>
        <taxon>Neisseria</taxon>
    </lineage>
</organism>
<protein>
    <submittedName>
        <fullName evidence="2">Uncharacterized protein</fullName>
    </submittedName>
</protein>
<dbReference type="NCBIfam" id="NF047648">
    <property type="entry name" value="MIGRI_fam"/>
    <property type="match status" value="1"/>
</dbReference>
<feature type="transmembrane region" description="Helical" evidence="1">
    <location>
        <begin position="39"/>
        <end position="57"/>
    </location>
</feature>
<keyword evidence="1" id="KW-0472">Membrane</keyword>
<sequence>MHVSFLLKFFLFAALAALAVVRLLPDGYRQAVHRAAKTAAWVCVSVSLLLAAFRYWLAV</sequence>
<name>A0A0B5CL57_NEIEG</name>
<evidence type="ECO:0000256" key="1">
    <source>
        <dbReference type="SAM" id="Phobius"/>
    </source>
</evidence>
<reference evidence="3" key="1">
    <citation type="submission" date="2014-05" db="EMBL/GenBank/DDBJ databases">
        <title>Complete Genome sequence of Neisseria elongata subsp. glycolytica.</title>
        <authorList>
            <person name="Veyrier F.J."/>
            <person name="Taha M.-K."/>
        </authorList>
    </citation>
    <scope>NUCLEOTIDE SEQUENCE [LARGE SCALE GENOMIC DNA]</scope>
    <source>
        <strain evidence="3">ATCC 29315</strain>
    </source>
</reference>